<dbReference type="EMBL" id="LSRX01001178">
    <property type="protein sequence ID" value="OLP82614.1"/>
    <property type="molecule type" value="Genomic_DNA"/>
</dbReference>
<evidence type="ECO:0000313" key="2">
    <source>
        <dbReference type="Proteomes" id="UP000186817"/>
    </source>
</evidence>
<gene>
    <name evidence="1" type="ORF">AK812_SmicGene36713</name>
</gene>
<evidence type="ECO:0000313" key="1">
    <source>
        <dbReference type="EMBL" id="OLP82614.1"/>
    </source>
</evidence>
<dbReference type="Proteomes" id="UP000186817">
    <property type="component" value="Unassembled WGS sequence"/>
</dbReference>
<reference evidence="1 2" key="1">
    <citation type="submission" date="2016-02" db="EMBL/GenBank/DDBJ databases">
        <title>Genome analysis of coral dinoflagellate symbionts highlights evolutionary adaptations to a symbiotic lifestyle.</title>
        <authorList>
            <person name="Aranda M."/>
            <person name="Li Y."/>
            <person name="Liew Y.J."/>
            <person name="Baumgarten S."/>
            <person name="Simakov O."/>
            <person name="Wilson M."/>
            <person name="Piel J."/>
            <person name="Ashoor H."/>
            <person name="Bougouffa S."/>
            <person name="Bajic V.B."/>
            <person name="Ryu T."/>
            <person name="Ravasi T."/>
            <person name="Bayer T."/>
            <person name="Micklem G."/>
            <person name="Kim H."/>
            <person name="Bhak J."/>
            <person name="Lajeunesse T.C."/>
            <person name="Voolstra C.R."/>
        </authorList>
    </citation>
    <scope>NUCLEOTIDE SEQUENCE [LARGE SCALE GENOMIC DNA]</scope>
    <source>
        <strain evidence="1 2">CCMP2467</strain>
    </source>
</reference>
<organism evidence="1 2">
    <name type="scientific">Symbiodinium microadriaticum</name>
    <name type="common">Dinoflagellate</name>
    <name type="synonym">Zooxanthella microadriatica</name>
    <dbReference type="NCBI Taxonomy" id="2951"/>
    <lineage>
        <taxon>Eukaryota</taxon>
        <taxon>Sar</taxon>
        <taxon>Alveolata</taxon>
        <taxon>Dinophyceae</taxon>
        <taxon>Suessiales</taxon>
        <taxon>Symbiodiniaceae</taxon>
        <taxon>Symbiodinium</taxon>
    </lineage>
</organism>
<dbReference type="AlphaFoldDB" id="A0A1Q9CI57"/>
<sequence length="113" mass="13447">MRLRSLVERRELLVRAVRRGSSQHVEGRNYKVIIYNLRQEMSGVQQELKQTQGQFESHVNQLQQQHLQQLQQQACQIQELQLLQIQRLRQWLVLKVSSDGATVDLLRPHLEQR</sequence>
<accession>A0A1Q9CI57</accession>
<name>A0A1Q9CI57_SYMMI</name>
<comment type="caution">
    <text evidence="1">The sequence shown here is derived from an EMBL/GenBank/DDBJ whole genome shotgun (WGS) entry which is preliminary data.</text>
</comment>
<proteinExistence type="predicted"/>
<protein>
    <submittedName>
        <fullName evidence="1">Uncharacterized protein</fullName>
    </submittedName>
</protein>
<keyword evidence="2" id="KW-1185">Reference proteome</keyword>